<proteinExistence type="predicted"/>
<evidence type="ECO:0000256" key="1">
    <source>
        <dbReference type="SAM" id="MobiDB-lite"/>
    </source>
</evidence>
<evidence type="ECO:0000313" key="2">
    <source>
        <dbReference type="EMBL" id="CAL0328407.1"/>
    </source>
</evidence>
<accession>A0AAV1Y3G5</accession>
<protein>
    <submittedName>
        <fullName evidence="2">Uncharacterized protein</fullName>
    </submittedName>
</protein>
<dbReference type="AlphaFoldDB" id="A0AAV1Y3G5"/>
<evidence type="ECO:0000313" key="3">
    <source>
        <dbReference type="Proteomes" id="UP001497480"/>
    </source>
</evidence>
<keyword evidence="3" id="KW-1185">Reference proteome</keyword>
<gene>
    <name evidence="2" type="ORF">LLUT_LOCUS29467</name>
</gene>
<comment type="caution">
    <text evidence="2">The sequence shown here is derived from an EMBL/GenBank/DDBJ whole genome shotgun (WGS) entry which is preliminary data.</text>
</comment>
<sequence>MDSQISVVSRDIQSLDLVGEESGLSVDQVVQRVSLSAFYAWVGRPDATHFNSTNFVVVIASHHALIQALVPAVAIYAHTISMTDFHGVHPIVLAAAQYVLVVPHSIPDVGQYDIVVSGFVDVLVVVVASVGAYDSAAGNYSVQSSGVAAVSTACNMVPTVHQSTAAVPDARQNAEERPVGSPNPDPASHVLQVRRDPVPNYRLLPELRYRSRARNGR</sequence>
<dbReference type="Proteomes" id="UP001497480">
    <property type="component" value="Unassembled WGS sequence"/>
</dbReference>
<organism evidence="2 3">
    <name type="scientific">Lupinus luteus</name>
    <name type="common">European yellow lupine</name>
    <dbReference type="NCBI Taxonomy" id="3873"/>
    <lineage>
        <taxon>Eukaryota</taxon>
        <taxon>Viridiplantae</taxon>
        <taxon>Streptophyta</taxon>
        <taxon>Embryophyta</taxon>
        <taxon>Tracheophyta</taxon>
        <taxon>Spermatophyta</taxon>
        <taxon>Magnoliopsida</taxon>
        <taxon>eudicotyledons</taxon>
        <taxon>Gunneridae</taxon>
        <taxon>Pentapetalae</taxon>
        <taxon>rosids</taxon>
        <taxon>fabids</taxon>
        <taxon>Fabales</taxon>
        <taxon>Fabaceae</taxon>
        <taxon>Papilionoideae</taxon>
        <taxon>50 kb inversion clade</taxon>
        <taxon>genistoids sensu lato</taxon>
        <taxon>core genistoids</taxon>
        <taxon>Genisteae</taxon>
        <taxon>Lupinus</taxon>
    </lineage>
</organism>
<feature type="region of interest" description="Disordered" evidence="1">
    <location>
        <begin position="168"/>
        <end position="197"/>
    </location>
</feature>
<name>A0AAV1Y3G5_LUPLU</name>
<dbReference type="EMBL" id="CAXHTB010000021">
    <property type="protein sequence ID" value="CAL0328407.1"/>
    <property type="molecule type" value="Genomic_DNA"/>
</dbReference>
<reference evidence="2 3" key="1">
    <citation type="submission" date="2024-03" db="EMBL/GenBank/DDBJ databases">
        <authorList>
            <person name="Martinez-Hernandez J."/>
        </authorList>
    </citation>
    <scope>NUCLEOTIDE SEQUENCE [LARGE SCALE GENOMIC DNA]</scope>
</reference>